<dbReference type="AlphaFoldDB" id="A0AAW4NQS8"/>
<dbReference type="Proteomes" id="UP001196873">
    <property type="component" value="Unassembled WGS sequence"/>
</dbReference>
<sequence>MKLNTIIRITLIPVKNITSYRRLDSSHVALTLKTDIEPLSHLKTPASLSVSSKVDDGCVSFTSKLVFSTLCDIDCTQRYIALCETSAGECLAVGTDTRPYSVITRVENHPDSPSDSQLNTYTLTYSSVNKPPLVKK</sequence>
<evidence type="ECO:0000313" key="2">
    <source>
        <dbReference type="Proteomes" id="UP001196873"/>
    </source>
</evidence>
<dbReference type="RefSeq" id="WP_219427455.1">
    <property type="nucleotide sequence ID" value="NZ_JAHXRD010000005.1"/>
</dbReference>
<proteinExistence type="predicted"/>
<reference evidence="1" key="1">
    <citation type="submission" date="2021-07" db="EMBL/GenBank/DDBJ databases">
        <title>Genomic diversity and antimicrobial resistance of Prevotella spp. isolated from chronic lung disease airways.</title>
        <authorList>
            <person name="Webb K.A."/>
            <person name="Olagoke O.S."/>
            <person name="Baird T."/>
            <person name="Neill J."/>
            <person name="Pham A."/>
            <person name="Wells T.J."/>
            <person name="Ramsay K.A."/>
            <person name="Bell S.C."/>
            <person name="Sarovich D.S."/>
            <person name="Price E.P."/>
        </authorList>
    </citation>
    <scope>NUCLEOTIDE SEQUENCE</scope>
    <source>
        <strain evidence="1">SCHI0047.S.3</strain>
    </source>
</reference>
<comment type="caution">
    <text evidence="1">The sequence shown here is derived from an EMBL/GenBank/DDBJ whole genome shotgun (WGS) entry which is preliminary data.</text>
</comment>
<gene>
    <name evidence="1" type="ORF">KZY68_11870</name>
</gene>
<evidence type="ECO:0000313" key="1">
    <source>
        <dbReference type="EMBL" id="MBW4866679.1"/>
    </source>
</evidence>
<protein>
    <submittedName>
        <fullName evidence="1">Uncharacterized protein</fullName>
    </submittedName>
</protein>
<accession>A0AAW4NQS8</accession>
<organism evidence="1 2">
    <name type="scientific">Segatella salivae</name>
    <dbReference type="NCBI Taxonomy" id="228604"/>
    <lineage>
        <taxon>Bacteria</taxon>
        <taxon>Pseudomonadati</taxon>
        <taxon>Bacteroidota</taxon>
        <taxon>Bacteroidia</taxon>
        <taxon>Bacteroidales</taxon>
        <taxon>Prevotellaceae</taxon>
        <taxon>Segatella</taxon>
    </lineage>
</organism>
<name>A0AAW4NQS8_9BACT</name>
<dbReference type="EMBL" id="JAHXRF010000020">
    <property type="protein sequence ID" value="MBW4866679.1"/>
    <property type="molecule type" value="Genomic_DNA"/>
</dbReference>